<dbReference type="Proteomes" id="UP000662572">
    <property type="component" value="Unassembled WGS sequence"/>
</dbReference>
<proteinExistence type="predicted"/>
<accession>A0A918PTT8</accession>
<keyword evidence="2" id="KW-1185">Reference proteome</keyword>
<evidence type="ECO:0000313" key="1">
    <source>
        <dbReference type="EMBL" id="GGZ21776.1"/>
    </source>
</evidence>
<comment type="caution">
    <text evidence="1">The sequence shown here is derived from an EMBL/GenBank/DDBJ whole genome shotgun (WGS) entry which is preliminary data.</text>
</comment>
<dbReference type="Pfam" id="PF09950">
    <property type="entry name" value="Major_capside"/>
    <property type="match status" value="1"/>
</dbReference>
<reference evidence="1" key="2">
    <citation type="submission" date="2020-09" db="EMBL/GenBank/DDBJ databases">
        <authorList>
            <person name="Sun Q."/>
            <person name="Kim S."/>
        </authorList>
    </citation>
    <scope>NUCLEOTIDE SEQUENCE</scope>
    <source>
        <strain evidence="1">KCTC 32296</strain>
    </source>
</reference>
<dbReference type="PIRSF" id="PIRSF029202">
    <property type="entry name" value="UCP029202"/>
    <property type="match status" value="1"/>
</dbReference>
<reference evidence="1" key="1">
    <citation type="journal article" date="2014" name="Int. J. Syst. Evol. Microbiol.">
        <title>Complete genome sequence of Corynebacterium casei LMG S-19264T (=DSM 44701T), isolated from a smear-ripened cheese.</title>
        <authorList>
            <consortium name="US DOE Joint Genome Institute (JGI-PGF)"/>
            <person name="Walter F."/>
            <person name="Albersmeier A."/>
            <person name="Kalinowski J."/>
            <person name="Ruckert C."/>
        </authorList>
    </citation>
    <scope>NUCLEOTIDE SEQUENCE</scope>
    <source>
        <strain evidence="1">KCTC 32296</strain>
    </source>
</reference>
<evidence type="ECO:0008006" key="3">
    <source>
        <dbReference type="Google" id="ProtNLM"/>
    </source>
</evidence>
<dbReference type="EMBL" id="BMZB01000001">
    <property type="protein sequence ID" value="GGZ21776.1"/>
    <property type="molecule type" value="Genomic_DNA"/>
</dbReference>
<dbReference type="AlphaFoldDB" id="A0A918PTT8"/>
<sequence length="316" mass="34470">MNQLVFTDAQSALGFVTPAFYNIERTVYQKKYPSFDYASVIPVITEGSEWARGTLFRSSDAAGKAEFLSGKGFDMPYADVTRDQFLKAFELAGIGYEWSLEEINVAAAEGRQLGDEKGQGARRIAEQFLWGVAMTGTGEKGWTGLVNDTNVTATTAPADGTGSATTWASKTPTQVLRDFNALITNQYLGTAETAMADTVLLPWGVLNYMATTPIGDNADKTILTFLRENNAYTGETGLPLVIRSLRALNTAGASSSGRAVAYRRDPEVLRFHLPMPHKFLAPWQKGSMTYEVAGIMRTGGTEIRLPKEVRYLDGIS</sequence>
<evidence type="ECO:0000313" key="2">
    <source>
        <dbReference type="Proteomes" id="UP000662572"/>
    </source>
</evidence>
<organism evidence="1 2">
    <name type="scientific">Asticcacaulis endophyticus</name>
    <dbReference type="NCBI Taxonomy" id="1395890"/>
    <lineage>
        <taxon>Bacteria</taxon>
        <taxon>Pseudomonadati</taxon>
        <taxon>Pseudomonadota</taxon>
        <taxon>Alphaproteobacteria</taxon>
        <taxon>Caulobacterales</taxon>
        <taxon>Caulobacteraceae</taxon>
        <taxon>Asticcacaulis</taxon>
    </lineage>
</organism>
<protein>
    <recommendedName>
        <fullName evidence="3">DUF2184 domain-containing protein</fullName>
    </recommendedName>
</protein>
<gene>
    <name evidence="1" type="ORF">GCM10011273_03200</name>
</gene>
<name>A0A918PTT8_9CAUL</name>
<dbReference type="InterPro" id="IPR020049">
    <property type="entry name" value="Major_capsid-like"/>
</dbReference>